<evidence type="ECO:0000256" key="1">
    <source>
        <dbReference type="PROSITE-ProRule" id="PRU00175"/>
    </source>
</evidence>
<protein>
    <recommendedName>
        <fullName evidence="2">RING-type domain-containing protein</fullName>
    </recommendedName>
</protein>
<dbReference type="InterPro" id="IPR013083">
    <property type="entry name" value="Znf_RING/FYVE/PHD"/>
</dbReference>
<keyword evidence="1" id="KW-0479">Metal-binding</keyword>
<dbReference type="InterPro" id="IPR001841">
    <property type="entry name" value="Znf_RING"/>
</dbReference>
<dbReference type="SUPFAM" id="SSF57850">
    <property type="entry name" value="RING/U-box"/>
    <property type="match status" value="1"/>
</dbReference>
<sequence>MQRQSSASSVELAPTGSEFLDVTDLDVLLARIENDQRDGSNYDTLLMISEFIGPASPVRPGGTLLSPTPRQGQSSAVAKTSVLLSGHIEVRSRRVTKDGRVKLKLVLRGVRVDRCGICMSQFKAAERARLSEGCGHAFHGLCIEKWVARKRTCPLCRVAMSEGKGVEGGCR</sequence>
<reference evidence="3" key="1">
    <citation type="submission" date="2023-03" db="EMBL/GenBank/DDBJ databases">
        <title>Massive genome expansion in bonnet fungi (Mycena s.s.) driven by repeated elements and novel gene families across ecological guilds.</title>
        <authorList>
            <consortium name="Lawrence Berkeley National Laboratory"/>
            <person name="Harder C.B."/>
            <person name="Miyauchi S."/>
            <person name="Viragh M."/>
            <person name="Kuo A."/>
            <person name="Thoen E."/>
            <person name="Andreopoulos B."/>
            <person name="Lu D."/>
            <person name="Skrede I."/>
            <person name="Drula E."/>
            <person name="Henrissat B."/>
            <person name="Morin E."/>
            <person name="Kohler A."/>
            <person name="Barry K."/>
            <person name="LaButti K."/>
            <person name="Morin E."/>
            <person name="Salamov A."/>
            <person name="Lipzen A."/>
            <person name="Mereny Z."/>
            <person name="Hegedus B."/>
            <person name="Baldrian P."/>
            <person name="Stursova M."/>
            <person name="Weitz H."/>
            <person name="Taylor A."/>
            <person name="Grigoriev I.V."/>
            <person name="Nagy L.G."/>
            <person name="Martin F."/>
            <person name="Kauserud H."/>
        </authorList>
    </citation>
    <scope>NUCLEOTIDE SEQUENCE</scope>
    <source>
        <strain evidence="3">9144</strain>
    </source>
</reference>
<dbReference type="GO" id="GO:0016567">
    <property type="term" value="P:protein ubiquitination"/>
    <property type="evidence" value="ECO:0007669"/>
    <property type="project" value="TreeGrafter"/>
</dbReference>
<evidence type="ECO:0000313" key="4">
    <source>
        <dbReference type="Proteomes" id="UP001219525"/>
    </source>
</evidence>
<keyword evidence="4" id="KW-1185">Reference proteome</keyword>
<dbReference type="Gene3D" id="3.30.40.10">
    <property type="entry name" value="Zinc/RING finger domain, C3HC4 (zinc finger)"/>
    <property type="match status" value="1"/>
</dbReference>
<comment type="caution">
    <text evidence="3">The sequence shown here is derived from an EMBL/GenBank/DDBJ whole genome shotgun (WGS) entry which is preliminary data.</text>
</comment>
<dbReference type="PROSITE" id="PS50089">
    <property type="entry name" value="ZF_RING_2"/>
    <property type="match status" value="1"/>
</dbReference>
<dbReference type="AlphaFoldDB" id="A0AAD6VBA5"/>
<evidence type="ECO:0000313" key="3">
    <source>
        <dbReference type="EMBL" id="KAJ7204813.1"/>
    </source>
</evidence>
<proteinExistence type="predicted"/>
<dbReference type="PANTHER" id="PTHR45676:SF159">
    <property type="entry name" value="RING-H2 FINGER PROTEIN ATL51"/>
    <property type="match status" value="1"/>
</dbReference>
<dbReference type="GO" id="GO:0008270">
    <property type="term" value="F:zinc ion binding"/>
    <property type="evidence" value="ECO:0007669"/>
    <property type="project" value="UniProtKB-KW"/>
</dbReference>
<gene>
    <name evidence="3" type="ORF">GGX14DRAFT_368688</name>
</gene>
<feature type="domain" description="RING-type" evidence="2">
    <location>
        <begin position="115"/>
        <end position="157"/>
    </location>
</feature>
<dbReference type="EMBL" id="JARJCW010000046">
    <property type="protein sequence ID" value="KAJ7204813.1"/>
    <property type="molecule type" value="Genomic_DNA"/>
</dbReference>
<accession>A0AAD6VBA5</accession>
<name>A0AAD6VBA5_9AGAR</name>
<dbReference type="Proteomes" id="UP001219525">
    <property type="component" value="Unassembled WGS sequence"/>
</dbReference>
<evidence type="ECO:0000259" key="2">
    <source>
        <dbReference type="PROSITE" id="PS50089"/>
    </source>
</evidence>
<dbReference type="SMART" id="SM00184">
    <property type="entry name" value="RING"/>
    <property type="match status" value="1"/>
</dbReference>
<keyword evidence="1" id="KW-0863">Zinc-finger</keyword>
<dbReference type="PANTHER" id="PTHR45676">
    <property type="entry name" value="RING-H2 FINGER PROTEIN ATL51-RELATED"/>
    <property type="match status" value="1"/>
</dbReference>
<keyword evidence="1" id="KW-0862">Zinc</keyword>
<organism evidence="3 4">
    <name type="scientific">Mycena pura</name>
    <dbReference type="NCBI Taxonomy" id="153505"/>
    <lineage>
        <taxon>Eukaryota</taxon>
        <taxon>Fungi</taxon>
        <taxon>Dikarya</taxon>
        <taxon>Basidiomycota</taxon>
        <taxon>Agaricomycotina</taxon>
        <taxon>Agaricomycetes</taxon>
        <taxon>Agaricomycetidae</taxon>
        <taxon>Agaricales</taxon>
        <taxon>Marasmiineae</taxon>
        <taxon>Mycenaceae</taxon>
        <taxon>Mycena</taxon>
    </lineage>
</organism>
<dbReference type="Pfam" id="PF13639">
    <property type="entry name" value="zf-RING_2"/>
    <property type="match status" value="1"/>
</dbReference>